<dbReference type="EMBL" id="NVCU01000266">
    <property type="protein sequence ID" value="PFT84868.1"/>
    <property type="molecule type" value="Genomic_DNA"/>
</dbReference>
<comment type="caution">
    <text evidence="3">The sequence shown here is derived from an EMBL/GenBank/DDBJ whole genome shotgun (WGS) entry which is preliminary data.</text>
</comment>
<dbReference type="RefSeq" id="WP_098679671.1">
    <property type="nucleotide sequence ID" value="NZ_NVCU01000266.1"/>
</dbReference>
<dbReference type="SUPFAM" id="SSF56399">
    <property type="entry name" value="ADP-ribosylation"/>
    <property type="match status" value="1"/>
</dbReference>
<dbReference type="GO" id="GO:0005576">
    <property type="term" value="C:extracellular region"/>
    <property type="evidence" value="ECO:0007669"/>
    <property type="project" value="InterPro"/>
</dbReference>
<protein>
    <recommendedName>
        <fullName evidence="2">ADP ribosyltransferase domain-containing protein</fullName>
    </recommendedName>
</protein>
<dbReference type="InterPro" id="IPR003540">
    <property type="entry name" value="ADP-ribosyltransferase"/>
</dbReference>
<proteinExistence type="predicted"/>
<feature type="domain" description="ADP ribosyltransferase" evidence="2">
    <location>
        <begin position="46"/>
        <end position="216"/>
    </location>
</feature>
<evidence type="ECO:0000259" key="2">
    <source>
        <dbReference type="Pfam" id="PF03496"/>
    </source>
</evidence>
<dbReference type="Gene3D" id="3.90.176.10">
    <property type="entry name" value="Toxin ADP-ribosyltransferase, Chain A, domain 1"/>
    <property type="match status" value="1"/>
</dbReference>
<evidence type="ECO:0000313" key="4">
    <source>
        <dbReference type="Proteomes" id="UP000225910"/>
    </source>
</evidence>
<organism evidence="3 4">
    <name type="scientific">Bacillus thuringiensis</name>
    <dbReference type="NCBI Taxonomy" id="1428"/>
    <lineage>
        <taxon>Bacteria</taxon>
        <taxon>Bacillati</taxon>
        <taxon>Bacillota</taxon>
        <taxon>Bacilli</taxon>
        <taxon>Bacillales</taxon>
        <taxon>Bacillaceae</taxon>
        <taxon>Bacillus</taxon>
        <taxon>Bacillus cereus group</taxon>
    </lineage>
</organism>
<name>A0A9X7AWE7_BACTU</name>
<gene>
    <name evidence="3" type="ORF">COK81_24405</name>
</gene>
<keyword evidence="1" id="KW-0732">Signal</keyword>
<sequence length="224" mass="25055">MFKKLSKKIIIVSTLAFTCGTFIMPQVMTQAFAAPIEFRQDSGYAMQWAKQNYGNWRFSLGSEEVKAVDYYTQGGFMVLNEKLRTDANVSATSDIGKNISYISAALSKMPIPEDIVVYRGTGANALGALQDLLQTKKGREQLVGKVLVEKGFMSTSILRNKAFAKDIIFYLTVPQGTKGAYVGIGSVHDEREILLDKGYTYRINYIDVEPDTKKWRIYAEIVGQ</sequence>
<dbReference type="Pfam" id="PF03496">
    <property type="entry name" value="ADPrib_exo_Tox"/>
    <property type="match status" value="1"/>
</dbReference>
<evidence type="ECO:0000256" key="1">
    <source>
        <dbReference type="SAM" id="SignalP"/>
    </source>
</evidence>
<reference evidence="3 4" key="1">
    <citation type="submission" date="2017-09" db="EMBL/GenBank/DDBJ databases">
        <title>Large-scale bioinformatics analysis of Bacillus genomes uncovers conserved roles of natural products in bacterial physiology.</title>
        <authorList>
            <consortium name="Agbiome Team Llc"/>
            <person name="Bleich R.M."/>
            <person name="Grubbs K.J."/>
            <person name="Santa Maria K.C."/>
            <person name="Allen S.E."/>
            <person name="Farag S."/>
            <person name="Shank E.A."/>
            <person name="Bowers A."/>
        </authorList>
    </citation>
    <scope>NUCLEOTIDE SEQUENCE [LARGE SCALE GENOMIC DNA]</scope>
    <source>
        <strain evidence="3 4">AFS064137</strain>
    </source>
</reference>
<accession>A0A9X7AWE7</accession>
<feature type="chain" id="PRO_5040748855" description="ADP ribosyltransferase domain-containing protein" evidence="1">
    <location>
        <begin position="34"/>
        <end position="224"/>
    </location>
</feature>
<feature type="signal peptide" evidence="1">
    <location>
        <begin position="1"/>
        <end position="33"/>
    </location>
</feature>
<dbReference type="Proteomes" id="UP000225910">
    <property type="component" value="Unassembled WGS sequence"/>
</dbReference>
<evidence type="ECO:0000313" key="3">
    <source>
        <dbReference type="EMBL" id="PFT84868.1"/>
    </source>
</evidence>
<dbReference type="PROSITE" id="PS51996">
    <property type="entry name" value="TR_MART"/>
    <property type="match status" value="1"/>
</dbReference>
<dbReference type="AlphaFoldDB" id="A0A9X7AWE7"/>